<name>A0A6H2BY04_DOLFA</name>
<organism evidence="2 3">
    <name type="scientific">Dolichospermum flos-aquae CCAP 1403/13F</name>
    <dbReference type="NCBI Taxonomy" id="315271"/>
    <lineage>
        <taxon>Bacteria</taxon>
        <taxon>Bacillati</taxon>
        <taxon>Cyanobacteriota</taxon>
        <taxon>Cyanophyceae</taxon>
        <taxon>Nostocales</taxon>
        <taxon>Aphanizomenonaceae</taxon>
        <taxon>Dolichospermum</taxon>
    </lineage>
</organism>
<evidence type="ECO:0000256" key="1">
    <source>
        <dbReference type="SAM" id="SignalP"/>
    </source>
</evidence>
<evidence type="ECO:0000313" key="3">
    <source>
        <dbReference type="Proteomes" id="UP000502433"/>
    </source>
</evidence>
<evidence type="ECO:0000313" key="2">
    <source>
        <dbReference type="EMBL" id="QJB43808.1"/>
    </source>
</evidence>
<dbReference type="RefSeq" id="WP_168695236.1">
    <property type="nucleotide sequence ID" value="NZ_CP051206.1"/>
</dbReference>
<feature type="chain" id="PRO_5026077289" description="Filamentous hemagglutinin N-terminal domain-containing protein" evidence="1">
    <location>
        <begin position="22"/>
        <end position="238"/>
    </location>
</feature>
<protein>
    <recommendedName>
        <fullName evidence="4">Filamentous hemagglutinin N-terminal domain-containing protein</fullName>
    </recommendedName>
</protein>
<reference evidence="2 3" key="1">
    <citation type="submission" date="2020-04" db="EMBL/GenBank/DDBJ databases">
        <title>Genome-Wide Identification of 5-Methylcytosine Sites in Bacterial Genomes By High-Throughput Sequencing of MspJI Restriction Fragments.</title>
        <authorList>
            <person name="Wu V."/>
        </authorList>
    </citation>
    <scope>NUCLEOTIDE SEQUENCE [LARGE SCALE GENOMIC DNA]</scope>
    <source>
        <strain evidence="2 3">CCAP 1403/13f</strain>
    </source>
</reference>
<keyword evidence="1" id="KW-0732">Signal</keyword>
<gene>
    <name evidence="2" type="ORF">HGD76_05855</name>
</gene>
<dbReference type="EMBL" id="CP051206">
    <property type="protein sequence ID" value="QJB43808.1"/>
    <property type="molecule type" value="Genomic_DNA"/>
</dbReference>
<feature type="signal peptide" evidence="1">
    <location>
        <begin position="1"/>
        <end position="21"/>
    </location>
</feature>
<dbReference type="KEGG" id="dfs:HGD76_05855"/>
<reference evidence="2 3" key="2">
    <citation type="submission" date="2020-04" db="EMBL/GenBank/DDBJ databases">
        <authorList>
            <person name="Fomenkov A."/>
            <person name="Anton B.P."/>
            <person name="Roberts R.J."/>
        </authorList>
    </citation>
    <scope>NUCLEOTIDE SEQUENCE [LARGE SCALE GENOMIC DNA]</scope>
    <source>
        <strain evidence="2 3">CCAP 1403/13f</strain>
    </source>
</reference>
<accession>A0A6H2BY04</accession>
<evidence type="ECO:0008006" key="4">
    <source>
        <dbReference type="Google" id="ProtNLM"/>
    </source>
</evidence>
<sequence>MWTKSISNILKMGIFSSCFLAANLPVQGQIMIQGGNLSGNLNYNYDNPIVPVFNGLTGLDVNSFNLETDIGRISNFQGTGQLKEVSNLAGILQNGQPTIGTLSGLITGRSQTANGNSLLFNNTPITINGVVSSLQKINNFTQAGNIAITGGKIDTNLLTNLTQPGAFNFGTNLTNLGVLSNLGRTATEQFNLPQLGLNPQVIQSLTNNPNYGRVGSPGLITTPGLPSRIYPGLTAPRK</sequence>
<proteinExistence type="predicted"/>
<dbReference type="AlphaFoldDB" id="A0A6H2BY04"/>
<dbReference type="Proteomes" id="UP000502433">
    <property type="component" value="Chromosome"/>
</dbReference>